<name>A0A8S5L9P3_9CAUD</name>
<sequence length="304" mass="35227">MKKNEIKVSVIIENGMVRKEMVEIFYSEDYDLLNNFDGNRLGSDEQKESGNYSANEIKAFDSRVNKLVASMQKRIADGKEGFDKNFPILVAVIDGKKVNIDGQGRKTACKRLGIGFWYRILDQKFDSMKELINYTISINTTASSWKITDKYKAWAIANGRNDLLEIMLDCTKKFDTPENLTLMVLFKNQNVCKKHNFNIDNIKIKTYTEQAKKDLYEILTFRQELINAIKGLRDENGYKVAIKKEECLHAIVGFYCQNNSLNRNLAIKYIGEYYQKSDMKIFTANTTLFEKFLNRCALNHDEKI</sequence>
<dbReference type="EMBL" id="BK014662">
    <property type="protein sequence ID" value="DAD66614.1"/>
    <property type="molecule type" value="Genomic_DNA"/>
</dbReference>
<protein>
    <submittedName>
        <fullName evidence="1">ParB N-terminal-like domain protein</fullName>
    </submittedName>
</protein>
<evidence type="ECO:0000313" key="1">
    <source>
        <dbReference type="EMBL" id="DAD66614.1"/>
    </source>
</evidence>
<proteinExistence type="predicted"/>
<reference evidence="1" key="1">
    <citation type="journal article" date="2021" name="Proc. Natl. Acad. Sci. U.S.A.">
        <title>A Catalog of Tens of Thousands of Viruses from Human Metagenomes Reveals Hidden Associations with Chronic Diseases.</title>
        <authorList>
            <person name="Tisza M.J."/>
            <person name="Buck C.B."/>
        </authorList>
    </citation>
    <scope>NUCLEOTIDE SEQUENCE</scope>
    <source>
        <strain evidence="1">CtPuP5</strain>
    </source>
</reference>
<accession>A0A8S5L9P3</accession>
<organism evidence="1">
    <name type="scientific">Myoviridae sp. ctPuP5</name>
    <dbReference type="NCBI Taxonomy" id="2823543"/>
    <lineage>
        <taxon>Viruses</taxon>
        <taxon>Duplodnaviria</taxon>
        <taxon>Heunggongvirae</taxon>
        <taxon>Uroviricota</taxon>
        <taxon>Caudoviricetes</taxon>
    </lineage>
</organism>